<evidence type="ECO:0000313" key="2">
    <source>
        <dbReference type="EMBL" id="PVD20475.1"/>
    </source>
</evidence>
<evidence type="ECO:0000313" key="3">
    <source>
        <dbReference type="Proteomes" id="UP000245119"/>
    </source>
</evidence>
<feature type="compositionally biased region" description="Basic and acidic residues" evidence="1">
    <location>
        <begin position="31"/>
        <end position="46"/>
    </location>
</feature>
<feature type="region of interest" description="Disordered" evidence="1">
    <location>
        <begin position="24"/>
        <end position="125"/>
    </location>
</feature>
<evidence type="ECO:0000256" key="1">
    <source>
        <dbReference type="SAM" id="MobiDB-lite"/>
    </source>
</evidence>
<accession>A0A2T7NH48</accession>
<sequence>MYQRGNRYTGEYTNWCIPETFSGFELDTESDTPRDWDAMQRERTAYAERSTLLSPEKRTRVAGSSSSEEEGSSLPKMSRTERSNLTLRQFTPPDIVDETPSYSSVTSPLEEEEFNYEGLDRESSNIEDDVVTRNAANMDTARALIFIPQPSTSREEEQPSTSRQADVRAVDTNDITLYSGSTTEGIGQASFAVDTAGVSSGSSTGDIRQASFAVDTAGVSSGSPTGDIRQASFAVDTAGVSSGSPTGDIRQASFAVDTAGVSSGSSTGDIRQASFAVDTAGVSSGSSTGDIRQASFAVDTAGVSSGSSTGDIRQASFAVDNAGVSSGSSTGDIRQASFAGYCWRFFWFSYRRHRTSIFCNGYCWRFF</sequence>
<protein>
    <submittedName>
        <fullName evidence="2">Uncharacterized protein</fullName>
    </submittedName>
</protein>
<name>A0A2T7NH48_POMCA</name>
<dbReference type="Proteomes" id="UP000245119">
    <property type="component" value="Linkage Group LG12"/>
</dbReference>
<dbReference type="AlphaFoldDB" id="A0A2T7NH48"/>
<dbReference type="EMBL" id="PZQS01000012">
    <property type="protein sequence ID" value="PVD20475.1"/>
    <property type="molecule type" value="Genomic_DNA"/>
</dbReference>
<gene>
    <name evidence="2" type="ORF">C0Q70_18631</name>
</gene>
<organism evidence="2 3">
    <name type="scientific">Pomacea canaliculata</name>
    <name type="common">Golden apple snail</name>
    <dbReference type="NCBI Taxonomy" id="400727"/>
    <lineage>
        <taxon>Eukaryota</taxon>
        <taxon>Metazoa</taxon>
        <taxon>Spiralia</taxon>
        <taxon>Lophotrochozoa</taxon>
        <taxon>Mollusca</taxon>
        <taxon>Gastropoda</taxon>
        <taxon>Caenogastropoda</taxon>
        <taxon>Architaenioglossa</taxon>
        <taxon>Ampullarioidea</taxon>
        <taxon>Ampullariidae</taxon>
        <taxon>Pomacea</taxon>
    </lineage>
</organism>
<reference evidence="2 3" key="1">
    <citation type="submission" date="2018-04" db="EMBL/GenBank/DDBJ databases">
        <title>The genome of golden apple snail Pomacea canaliculata provides insight into stress tolerance and invasive adaptation.</title>
        <authorList>
            <person name="Liu C."/>
            <person name="Liu B."/>
            <person name="Ren Y."/>
            <person name="Zhang Y."/>
            <person name="Wang H."/>
            <person name="Li S."/>
            <person name="Jiang F."/>
            <person name="Yin L."/>
            <person name="Zhang G."/>
            <person name="Qian W."/>
            <person name="Fan W."/>
        </authorList>
    </citation>
    <scope>NUCLEOTIDE SEQUENCE [LARGE SCALE GENOMIC DNA]</scope>
    <source>
        <strain evidence="2">SZHN2017</strain>
        <tissue evidence="2">Muscle</tissue>
    </source>
</reference>
<keyword evidence="3" id="KW-1185">Reference proteome</keyword>
<comment type="caution">
    <text evidence="2">The sequence shown here is derived from an EMBL/GenBank/DDBJ whole genome shotgun (WGS) entry which is preliminary data.</text>
</comment>
<proteinExistence type="predicted"/>
<feature type="region of interest" description="Disordered" evidence="1">
    <location>
        <begin position="148"/>
        <end position="168"/>
    </location>
</feature>